<dbReference type="PANTHER" id="PTHR43280">
    <property type="entry name" value="ARAC-FAMILY TRANSCRIPTIONAL REGULATOR"/>
    <property type="match status" value="1"/>
</dbReference>
<keyword evidence="3" id="KW-0804">Transcription</keyword>
<organism evidence="5 6">
    <name type="scientific">Chryseobacterium arachidis</name>
    <dbReference type="NCBI Taxonomy" id="1416778"/>
    <lineage>
        <taxon>Bacteria</taxon>
        <taxon>Pseudomonadati</taxon>
        <taxon>Bacteroidota</taxon>
        <taxon>Flavobacteriia</taxon>
        <taxon>Flavobacteriales</taxon>
        <taxon>Weeksellaceae</taxon>
        <taxon>Chryseobacterium group</taxon>
        <taxon>Chryseobacterium</taxon>
    </lineage>
</organism>
<reference evidence="6" key="1">
    <citation type="submission" date="2016-11" db="EMBL/GenBank/DDBJ databases">
        <authorList>
            <person name="Varghese N."/>
            <person name="Submissions S."/>
        </authorList>
    </citation>
    <scope>NUCLEOTIDE SEQUENCE [LARGE SCALE GENOMIC DNA]</scope>
    <source>
        <strain evidence="6">DSM 27619</strain>
    </source>
</reference>
<dbReference type="OrthoDB" id="2600165at2"/>
<dbReference type="EMBL" id="FQUT01000009">
    <property type="protein sequence ID" value="SHG04133.1"/>
    <property type="molecule type" value="Genomic_DNA"/>
</dbReference>
<keyword evidence="1" id="KW-0805">Transcription regulation</keyword>
<dbReference type="GO" id="GO:0003700">
    <property type="term" value="F:DNA-binding transcription factor activity"/>
    <property type="evidence" value="ECO:0007669"/>
    <property type="project" value="InterPro"/>
</dbReference>
<dbReference type="SMART" id="SM00342">
    <property type="entry name" value="HTH_ARAC"/>
    <property type="match status" value="1"/>
</dbReference>
<evidence type="ECO:0000256" key="2">
    <source>
        <dbReference type="ARBA" id="ARBA00023125"/>
    </source>
</evidence>
<dbReference type="Gene3D" id="1.10.10.60">
    <property type="entry name" value="Homeodomain-like"/>
    <property type="match status" value="1"/>
</dbReference>
<dbReference type="RefSeq" id="WP_072960176.1">
    <property type="nucleotide sequence ID" value="NZ_FQUT01000009.1"/>
</dbReference>
<evidence type="ECO:0000256" key="1">
    <source>
        <dbReference type="ARBA" id="ARBA00023015"/>
    </source>
</evidence>
<feature type="domain" description="HTH araC/xylS-type" evidence="4">
    <location>
        <begin position="197"/>
        <end position="302"/>
    </location>
</feature>
<dbReference type="InterPro" id="IPR018060">
    <property type="entry name" value="HTH_AraC"/>
</dbReference>
<dbReference type="InterPro" id="IPR020449">
    <property type="entry name" value="Tscrpt_reg_AraC-type_HTH"/>
</dbReference>
<protein>
    <submittedName>
        <fullName evidence="5">Helix-turn-helix domain-containing protein</fullName>
    </submittedName>
</protein>
<dbReference type="PROSITE" id="PS01124">
    <property type="entry name" value="HTH_ARAC_FAMILY_2"/>
    <property type="match status" value="1"/>
</dbReference>
<dbReference type="SUPFAM" id="SSF46689">
    <property type="entry name" value="Homeodomain-like"/>
    <property type="match status" value="1"/>
</dbReference>
<dbReference type="PANTHER" id="PTHR43280:SF32">
    <property type="entry name" value="TRANSCRIPTIONAL REGULATORY PROTEIN"/>
    <property type="match status" value="1"/>
</dbReference>
<dbReference type="STRING" id="1416778.SAMN05443633_109162"/>
<dbReference type="GO" id="GO:0043565">
    <property type="term" value="F:sequence-specific DNA binding"/>
    <property type="evidence" value="ECO:0007669"/>
    <property type="project" value="InterPro"/>
</dbReference>
<keyword evidence="6" id="KW-1185">Reference proteome</keyword>
<dbReference type="AlphaFoldDB" id="A0A1M5GKB5"/>
<dbReference type="InterPro" id="IPR009057">
    <property type="entry name" value="Homeodomain-like_sf"/>
</dbReference>
<sequence>MEKKDHSPVKILSISELHQILNIQKPLHPLISLVDNTKMMVDKNFLVRSFMLGFYKISYKFSENGKMGYGQGYYDFNEGGMMFTAPNQILFTDTDAEYHGYTLFIHPEFLRNYPLAKNMKKYGFFSYDTNEALHLSEKEKDTVVGLMNNINDELNTAIDEVSQDVIISYIEVLLNYSNRFYKRQFITRKAVNHDLLSKMDEVLENYFSNQDTLMKGLPTVEFLASELHLSTHYLSDMLRNLTGQNAQQHIHEKLIEKAKEYLTTTNFSVSEVAYQLGFEHSQSFSKLFKKKTNTTPLGYKLSFN</sequence>
<evidence type="ECO:0000313" key="5">
    <source>
        <dbReference type="EMBL" id="SHG04133.1"/>
    </source>
</evidence>
<gene>
    <name evidence="5" type="ORF">SAMN05443633_109162</name>
</gene>
<name>A0A1M5GKB5_9FLAO</name>
<evidence type="ECO:0000313" key="6">
    <source>
        <dbReference type="Proteomes" id="UP000184518"/>
    </source>
</evidence>
<evidence type="ECO:0000256" key="3">
    <source>
        <dbReference type="ARBA" id="ARBA00023163"/>
    </source>
</evidence>
<keyword evidence="2" id="KW-0238">DNA-binding</keyword>
<accession>A0A1M5GKB5</accession>
<evidence type="ECO:0000259" key="4">
    <source>
        <dbReference type="PROSITE" id="PS01124"/>
    </source>
</evidence>
<dbReference type="Proteomes" id="UP000184518">
    <property type="component" value="Unassembled WGS sequence"/>
</dbReference>
<proteinExistence type="predicted"/>
<dbReference type="Pfam" id="PF12833">
    <property type="entry name" value="HTH_18"/>
    <property type="match status" value="1"/>
</dbReference>
<dbReference type="PRINTS" id="PR00032">
    <property type="entry name" value="HTHARAC"/>
</dbReference>